<evidence type="ECO:0000313" key="3">
    <source>
        <dbReference type="Proteomes" id="UP000073601"/>
    </source>
</evidence>
<evidence type="ECO:0008006" key="4">
    <source>
        <dbReference type="Google" id="ProtNLM"/>
    </source>
</evidence>
<name>A0A128FGK8_9GAMM</name>
<accession>A0A128FGK8</accession>
<dbReference type="RefSeq" id="WP_062713422.1">
    <property type="nucleotide sequence ID" value="NZ_CAWRCI010000047.1"/>
</dbReference>
<proteinExistence type="predicted"/>
<keyword evidence="1" id="KW-0732">Signal</keyword>
<protein>
    <recommendedName>
        <fullName evidence="4">Lipoprotein</fullName>
    </recommendedName>
</protein>
<dbReference type="OrthoDB" id="5917524at2"/>
<dbReference type="EMBL" id="FIZY01000047">
    <property type="protein sequence ID" value="CZF85929.1"/>
    <property type="molecule type" value="Genomic_DNA"/>
</dbReference>
<dbReference type="PROSITE" id="PS51257">
    <property type="entry name" value="PROKAR_LIPOPROTEIN"/>
    <property type="match status" value="1"/>
</dbReference>
<keyword evidence="3" id="KW-1185">Reference proteome</keyword>
<dbReference type="Proteomes" id="UP000073601">
    <property type="component" value="Unassembled WGS sequence"/>
</dbReference>
<dbReference type="AlphaFoldDB" id="A0A128FGK8"/>
<feature type="chain" id="PRO_5007282445" description="Lipoprotein" evidence="1">
    <location>
        <begin position="24"/>
        <end position="78"/>
    </location>
</feature>
<organism evidence="2 3">
    <name type="scientific">Grimontia marina</name>
    <dbReference type="NCBI Taxonomy" id="646534"/>
    <lineage>
        <taxon>Bacteria</taxon>
        <taxon>Pseudomonadati</taxon>
        <taxon>Pseudomonadota</taxon>
        <taxon>Gammaproteobacteria</taxon>
        <taxon>Vibrionales</taxon>
        <taxon>Vibrionaceae</taxon>
        <taxon>Grimontia</taxon>
    </lineage>
</organism>
<reference evidence="3" key="1">
    <citation type="submission" date="2016-02" db="EMBL/GenBank/DDBJ databases">
        <authorList>
            <person name="Rodrigo-Torres Lidia"/>
            <person name="Arahal R.David."/>
        </authorList>
    </citation>
    <scope>NUCLEOTIDE SEQUENCE [LARGE SCALE GENOMIC DNA]</scope>
    <source>
        <strain evidence="3">CECT 8713</strain>
    </source>
</reference>
<feature type="signal peptide" evidence="1">
    <location>
        <begin position="1"/>
        <end position="23"/>
    </location>
</feature>
<sequence length="78" mass="8715">MKKILISLTAAALMAGCSSIETAESMPNPDQRVVDSRLNISSDLNATYCEGKGFEKYMEREKYYTFTCKDGAFFNIAK</sequence>
<evidence type="ECO:0000256" key="1">
    <source>
        <dbReference type="SAM" id="SignalP"/>
    </source>
</evidence>
<gene>
    <name evidence="2" type="ORF">GMA8713_03962</name>
</gene>
<evidence type="ECO:0000313" key="2">
    <source>
        <dbReference type="EMBL" id="CZF85929.1"/>
    </source>
</evidence>